<dbReference type="EMBL" id="WUUL01000041">
    <property type="protein sequence ID" value="MXQ56020.1"/>
    <property type="molecule type" value="Genomic_DNA"/>
</dbReference>
<evidence type="ECO:0000313" key="3">
    <source>
        <dbReference type="EMBL" id="MXQ56020.1"/>
    </source>
</evidence>
<gene>
    <name evidence="3" type="ORF">GSM42_20315</name>
</gene>
<comment type="caution">
    <text evidence="3">The sequence shown here is derived from an EMBL/GenBank/DDBJ whole genome shotgun (WGS) entry which is preliminary data.</text>
</comment>
<evidence type="ECO:0000259" key="2">
    <source>
        <dbReference type="Pfam" id="PF13340"/>
    </source>
</evidence>
<dbReference type="Pfam" id="PF01609">
    <property type="entry name" value="DDE_Tnp_1"/>
    <property type="match status" value="1"/>
</dbReference>
<dbReference type="AlphaFoldDB" id="A0A6I4W180"/>
<accession>A0A6I4W180</accession>
<dbReference type="PANTHER" id="PTHR30007:SF1">
    <property type="entry name" value="BLR1914 PROTEIN"/>
    <property type="match status" value="1"/>
</dbReference>
<keyword evidence="4" id="KW-1185">Reference proteome</keyword>
<dbReference type="PANTHER" id="PTHR30007">
    <property type="entry name" value="PHP DOMAIN PROTEIN"/>
    <property type="match status" value="1"/>
</dbReference>
<dbReference type="GO" id="GO:0006313">
    <property type="term" value="P:DNA transposition"/>
    <property type="evidence" value="ECO:0007669"/>
    <property type="project" value="InterPro"/>
</dbReference>
<dbReference type="InterPro" id="IPR025161">
    <property type="entry name" value="IS402-like_dom"/>
</dbReference>
<dbReference type="InterPro" id="IPR002559">
    <property type="entry name" value="Transposase_11"/>
</dbReference>
<protein>
    <submittedName>
        <fullName evidence="3">IS5 family transposase</fullName>
    </submittedName>
</protein>
<evidence type="ECO:0000259" key="1">
    <source>
        <dbReference type="Pfam" id="PF01609"/>
    </source>
</evidence>
<name>A0A6I4W180_9BACL</name>
<dbReference type="Pfam" id="PF13340">
    <property type="entry name" value="DUF4096"/>
    <property type="match status" value="1"/>
</dbReference>
<feature type="domain" description="Transposase IS4-like" evidence="1">
    <location>
        <begin position="98"/>
        <end position="260"/>
    </location>
</feature>
<proteinExistence type="predicted"/>
<evidence type="ECO:0000313" key="4">
    <source>
        <dbReference type="Proteomes" id="UP000430692"/>
    </source>
</evidence>
<dbReference type="NCBIfam" id="NF033580">
    <property type="entry name" value="transpos_IS5_3"/>
    <property type="match status" value="1"/>
</dbReference>
<dbReference type="Proteomes" id="UP000430692">
    <property type="component" value="Unassembled WGS sequence"/>
</dbReference>
<feature type="domain" description="Insertion element IS402-like" evidence="2">
    <location>
        <begin position="6"/>
        <end position="79"/>
    </location>
</feature>
<dbReference type="GO" id="GO:0003677">
    <property type="term" value="F:DNA binding"/>
    <property type="evidence" value="ECO:0007669"/>
    <property type="project" value="InterPro"/>
</dbReference>
<reference evidence="3 4" key="1">
    <citation type="submission" date="2019-12" db="EMBL/GenBank/DDBJ databases">
        <title>Whole-genome analyses of novel actinobacteria.</title>
        <authorList>
            <person name="Sahin N."/>
            <person name="Saygin H."/>
        </authorList>
    </citation>
    <scope>NUCLEOTIDE SEQUENCE [LARGE SCALE GENOMIC DNA]</scope>
    <source>
        <strain evidence="3 4">KC615</strain>
    </source>
</reference>
<dbReference type="GO" id="GO:0004803">
    <property type="term" value="F:transposase activity"/>
    <property type="evidence" value="ECO:0007669"/>
    <property type="project" value="InterPro"/>
</dbReference>
<dbReference type="RefSeq" id="WP_160803383.1">
    <property type="nucleotide sequence ID" value="NZ_WUUL01000041.1"/>
</dbReference>
<organism evidence="3 4">
    <name type="scientific">Shimazuella alba</name>
    <dbReference type="NCBI Taxonomy" id="2690964"/>
    <lineage>
        <taxon>Bacteria</taxon>
        <taxon>Bacillati</taxon>
        <taxon>Bacillota</taxon>
        <taxon>Bacilli</taxon>
        <taxon>Bacillales</taxon>
        <taxon>Thermoactinomycetaceae</taxon>
        <taxon>Shimazuella</taxon>
    </lineage>
</organism>
<sequence>MSRHELSDHQWKKIQEYLPKPRNGRGRPEADRRQTLNGIIYILKTGCAWADLPKRFGSYVTCWRRHHHYVKLGIWDRIWKFLLRDLQEKKLIQLDCVHLDGSFVPAKRGGSKVGKTKIGKGSQVLSIVENKKGLPIALLVEDANPHEINFAEKIVERIRIPQKRGAPFKKPKILVADKGYNSQAFRTFLQKKGILTRIPFKKNQKPKRGRRPTDFGIVYKQRFKVERCFAWMDNFRRLVIRYDRSPLMYQGFCILACIIMCLRYF</sequence>